<reference evidence="3" key="1">
    <citation type="journal article" date="2019" name="Int. J. Syst. Evol. Microbiol.">
        <title>The Global Catalogue of Microorganisms (GCM) 10K type strain sequencing project: providing services to taxonomists for standard genome sequencing and annotation.</title>
        <authorList>
            <consortium name="The Broad Institute Genomics Platform"/>
            <consortium name="The Broad Institute Genome Sequencing Center for Infectious Disease"/>
            <person name="Wu L."/>
            <person name="Ma J."/>
        </authorList>
    </citation>
    <scope>NUCLEOTIDE SEQUENCE [LARGE SCALE GENOMIC DNA]</scope>
    <source>
        <strain evidence="3">KCTC 32239</strain>
    </source>
</reference>
<comment type="caution">
    <text evidence="2">The sequence shown here is derived from an EMBL/GenBank/DDBJ whole genome shotgun (WGS) entry which is preliminary data.</text>
</comment>
<organism evidence="2 3">
    <name type="scientific">Cellvibrio zantedeschiae</name>
    <dbReference type="NCBI Taxonomy" id="1237077"/>
    <lineage>
        <taxon>Bacteria</taxon>
        <taxon>Pseudomonadati</taxon>
        <taxon>Pseudomonadota</taxon>
        <taxon>Gammaproteobacteria</taxon>
        <taxon>Cellvibrionales</taxon>
        <taxon>Cellvibrionaceae</taxon>
        <taxon>Cellvibrio</taxon>
    </lineage>
</organism>
<sequence>MSCLAVSPNSVFSVKVPEQDRAKVLALHFPKAHFRFENFTHHIAERICAKYVFDQWDFFELGNGGFYMAPSSGENFLIDLPFGRNYSGVVSKDAFGIICSMYTFCFLADEDPRLALHHMWLSSFYQSHPEWEKIWWAVE</sequence>
<accession>A0ABQ3B5B1</accession>
<dbReference type="Proteomes" id="UP000619761">
    <property type="component" value="Unassembled WGS sequence"/>
</dbReference>
<evidence type="ECO:0000313" key="2">
    <source>
        <dbReference type="EMBL" id="GGY79591.1"/>
    </source>
</evidence>
<dbReference type="Gene3D" id="3.30.70.3580">
    <property type="entry name" value="Antirestriction protein"/>
    <property type="match status" value="1"/>
</dbReference>
<dbReference type="Pfam" id="PF03230">
    <property type="entry name" value="Antirestrict"/>
    <property type="match status" value="1"/>
</dbReference>
<evidence type="ECO:0008006" key="4">
    <source>
        <dbReference type="Google" id="ProtNLM"/>
    </source>
</evidence>
<evidence type="ECO:0000256" key="1">
    <source>
        <dbReference type="ARBA" id="ARBA00008618"/>
    </source>
</evidence>
<comment type="similarity">
    <text evidence="1">Belongs to the antirestriction protein family.</text>
</comment>
<dbReference type="InterPro" id="IPR004914">
    <property type="entry name" value="Antirestrict"/>
</dbReference>
<protein>
    <recommendedName>
        <fullName evidence="4">Antirestriction protein</fullName>
    </recommendedName>
</protein>
<evidence type="ECO:0000313" key="3">
    <source>
        <dbReference type="Proteomes" id="UP000619761"/>
    </source>
</evidence>
<dbReference type="InterPro" id="IPR042297">
    <property type="entry name" value="Antirestriction_sf"/>
</dbReference>
<dbReference type="RefSeq" id="WP_189419185.1">
    <property type="nucleotide sequence ID" value="NZ_BMYZ01000002.1"/>
</dbReference>
<proteinExistence type="inferred from homology"/>
<keyword evidence="3" id="KW-1185">Reference proteome</keyword>
<name>A0ABQ3B5B1_9GAMM</name>
<gene>
    <name evidence="2" type="ORF">GCM10011613_25580</name>
</gene>
<dbReference type="EMBL" id="BMYZ01000002">
    <property type="protein sequence ID" value="GGY79591.1"/>
    <property type="molecule type" value="Genomic_DNA"/>
</dbReference>